<keyword evidence="2" id="KW-1133">Transmembrane helix</keyword>
<comment type="caution">
    <text evidence="4">The sequence shown here is derived from an EMBL/GenBank/DDBJ whole genome shotgun (WGS) entry which is preliminary data.</text>
</comment>
<name>A0ABV5KMK9_9BACL</name>
<sequence>MERISRRRAAVATLAAFLCPGAGHLLLGLPLKGLLLLAGALTDIVAMIHFADLAGGRFALLLVYLGLAVPAFWFYSVFGTLQESSRIKQAAGEPSLQPGTLASVLQGALIALLGAIMLVFLAPPEWFAELLEDNGNDITGIGLIVIAFIYAYRRRGTMLRTGRITASLLILSVGGLLLSDQMGGRNDIALLGKWWPAAFVLLGIEVIAYSLAYRKREERLPFDIRGSFMAVMIAITAFSVTQYAAIPFKWLDQWNVNMPGTASLSEEKGFKYEKEKLEVPLGADVAAIAIQNPNGSVTVRKGEVSELTIDTVVWIDSANKQEADEAAAASTVEISGEGKLAIEAKGKAYGVDGSRLPRMNVTITVPADSHFAKVPVISGNVEGTGGTGGSETLPPVDSSEAVDAAEGADNEAEQTGSPADNAASLADANDAQEHEPEPTQARITITAGNGAIRAEGLFLPGGLAIQGTNGEIQVSRIVGAVGIKTKNGAISVDQITGDANLEVANGDITGRQLEGATDATTSSGSIKLEDIRGGAEIETKNGQITIAEAASSLRADTLNGEIDIRSSTVGGDWNIDSSIGDIRLYVPDTGGYSVNGSVTFGTITTDLPLEIGKKTIRGTVGEDAYRIDIDANSSIAINRYLPSN</sequence>
<gene>
    <name evidence="4" type="ORF">ACFFSY_11150</name>
</gene>
<evidence type="ECO:0000256" key="1">
    <source>
        <dbReference type="SAM" id="MobiDB-lite"/>
    </source>
</evidence>
<dbReference type="InterPro" id="IPR025164">
    <property type="entry name" value="Toastrack_DUF4097"/>
</dbReference>
<feature type="transmembrane region" description="Helical" evidence="2">
    <location>
        <begin position="99"/>
        <end position="122"/>
    </location>
</feature>
<dbReference type="Pfam" id="PF13349">
    <property type="entry name" value="DUF4097"/>
    <property type="match status" value="1"/>
</dbReference>
<organism evidence="4 5">
    <name type="scientific">Paenibacillus aurantiacus</name>
    <dbReference type="NCBI Taxonomy" id="1936118"/>
    <lineage>
        <taxon>Bacteria</taxon>
        <taxon>Bacillati</taxon>
        <taxon>Bacillota</taxon>
        <taxon>Bacilli</taxon>
        <taxon>Bacillales</taxon>
        <taxon>Paenibacillaceae</taxon>
        <taxon>Paenibacillus</taxon>
    </lineage>
</organism>
<feature type="transmembrane region" description="Helical" evidence="2">
    <location>
        <begin position="134"/>
        <end position="152"/>
    </location>
</feature>
<feature type="transmembrane region" description="Helical" evidence="2">
    <location>
        <begin position="194"/>
        <end position="212"/>
    </location>
</feature>
<keyword evidence="5" id="KW-1185">Reference proteome</keyword>
<feature type="transmembrane region" description="Helical" evidence="2">
    <location>
        <begin position="58"/>
        <end position="78"/>
    </location>
</feature>
<evidence type="ECO:0000256" key="2">
    <source>
        <dbReference type="SAM" id="Phobius"/>
    </source>
</evidence>
<feature type="compositionally biased region" description="Low complexity" evidence="1">
    <location>
        <begin position="419"/>
        <end position="429"/>
    </location>
</feature>
<feature type="region of interest" description="Disordered" evidence="1">
    <location>
        <begin position="379"/>
        <end position="439"/>
    </location>
</feature>
<evidence type="ECO:0000313" key="5">
    <source>
        <dbReference type="Proteomes" id="UP001589747"/>
    </source>
</evidence>
<keyword evidence="2" id="KW-0472">Membrane</keyword>
<feature type="transmembrane region" description="Helical" evidence="2">
    <location>
        <begin position="224"/>
        <end position="245"/>
    </location>
</feature>
<proteinExistence type="predicted"/>
<feature type="domain" description="DUF4097" evidence="3">
    <location>
        <begin position="497"/>
        <end position="633"/>
    </location>
</feature>
<keyword evidence="2" id="KW-0812">Transmembrane</keyword>
<accession>A0ABV5KMK9</accession>
<protein>
    <submittedName>
        <fullName evidence="4">DUF4097 domain-containing protein</fullName>
    </submittedName>
</protein>
<dbReference type="EMBL" id="JBHMDO010000020">
    <property type="protein sequence ID" value="MFB9326470.1"/>
    <property type="molecule type" value="Genomic_DNA"/>
</dbReference>
<evidence type="ECO:0000313" key="4">
    <source>
        <dbReference type="EMBL" id="MFB9326470.1"/>
    </source>
</evidence>
<dbReference type="Proteomes" id="UP001589747">
    <property type="component" value="Unassembled WGS sequence"/>
</dbReference>
<feature type="transmembrane region" description="Helical" evidence="2">
    <location>
        <begin position="164"/>
        <end position="182"/>
    </location>
</feature>
<evidence type="ECO:0000259" key="3">
    <source>
        <dbReference type="Pfam" id="PF13349"/>
    </source>
</evidence>
<dbReference type="RefSeq" id="WP_377493810.1">
    <property type="nucleotide sequence ID" value="NZ_JBHMDO010000020.1"/>
</dbReference>
<reference evidence="4 5" key="1">
    <citation type="submission" date="2024-09" db="EMBL/GenBank/DDBJ databases">
        <authorList>
            <person name="Sun Q."/>
            <person name="Mori K."/>
        </authorList>
    </citation>
    <scope>NUCLEOTIDE SEQUENCE [LARGE SCALE GENOMIC DNA]</scope>
    <source>
        <strain evidence="4 5">TISTR 2452</strain>
    </source>
</reference>